<evidence type="ECO:0000256" key="4">
    <source>
        <dbReference type="ARBA" id="ARBA00022801"/>
    </source>
</evidence>
<dbReference type="EMBL" id="BLLF01009553">
    <property type="protein sequence ID" value="GFH33759.1"/>
    <property type="molecule type" value="Genomic_DNA"/>
</dbReference>
<evidence type="ECO:0000256" key="3">
    <source>
        <dbReference type="ARBA" id="ARBA00022723"/>
    </source>
</evidence>
<keyword evidence="5" id="KW-0862">Zinc</keyword>
<comment type="similarity">
    <text evidence="1">Belongs to the peptidase M16 family.</text>
</comment>
<evidence type="ECO:0000256" key="2">
    <source>
        <dbReference type="ARBA" id="ARBA00022670"/>
    </source>
</evidence>
<dbReference type="Proteomes" id="UP000485058">
    <property type="component" value="Unassembled WGS sequence"/>
</dbReference>
<dbReference type="Pfam" id="PF00675">
    <property type="entry name" value="Peptidase_M16"/>
    <property type="match status" value="1"/>
</dbReference>
<keyword evidence="3" id="KW-0479">Metal-binding</keyword>
<keyword evidence="6" id="KW-0482">Metalloprotease</keyword>
<dbReference type="GO" id="GO:0005739">
    <property type="term" value="C:mitochondrion"/>
    <property type="evidence" value="ECO:0007669"/>
    <property type="project" value="TreeGrafter"/>
</dbReference>
<dbReference type="InterPro" id="IPR050626">
    <property type="entry name" value="Peptidase_M16"/>
</dbReference>
<reference evidence="8 9" key="1">
    <citation type="submission" date="2020-02" db="EMBL/GenBank/DDBJ databases">
        <title>Draft genome sequence of Haematococcus lacustris strain NIES-144.</title>
        <authorList>
            <person name="Morimoto D."/>
            <person name="Nakagawa S."/>
            <person name="Yoshida T."/>
            <person name="Sawayama S."/>
        </authorList>
    </citation>
    <scope>NUCLEOTIDE SEQUENCE [LARGE SCALE GENOMIC DNA]</scope>
    <source>
        <strain evidence="8 9">NIES-144</strain>
    </source>
</reference>
<feature type="domain" description="Peptidase M16 N-terminal" evidence="7">
    <location>
        <begin position="2"/>
        <end position="89"/>
    </location>
</feature>
<evidence type="ECO:0000256" key="6">
    <source>
        <dbReference type="ARBA" id="ARBA00023049"/>
    </source>
</evidence>
<sequence>QDEYSKFISDHGGHTNAYTSAENTNYQFDVNWEHLAPALDRCAQFFIAPLISADGVEREINAVDSEHGKNLQQDGWRQLQLAKHTANPDHPWSHFST</sequence>
<keyword evidence="2" id="KW-0645">Protease</keyword>
<dbReference type="GO" id="GO:0004222">
    <property type="term" value="F:metalloendopeptidase activity"/>
    <property type="evidence" value="ECO:0007669"/>
    <property type="project" value="TreeGrafter"/>
</dbReference>
<accession>A0A6A0ALG6</accession>
<dbReference type="PANTHER" id="PTHR43690:SF18">
    <property type="entry name" value="INSULIN-DEGRADING ENZYME-RELATED"/>
    <property type="match status" value="1"/>
</dbReference>
<evidence type="ECO:0000256" key="5">
    <source>
        <dbReference type="ARBA" id="ARBA00022833"/>
    </source>
</evidence>
<evidence type="ECO:0000313" key="8">
    <source>
        <dbReference type="EMBL" id="GFH33759.1"/>
    </source>
</evidence>
<keyword evidence="4" id="KW-0378">Hydrolase</keyword>
<dbReference type="InterPro" id="IPR011249">
    <property type="entry name" value="Metalloenz_LuxS/M16"/>
</dbReference>
<dbReference type="GO" id="GO:0051603">
    <property type="term" value="P:proteolysis involved in protein catabolic process"/>
    <property type="evidence" value="ECO:0007669"/>
    <property type="project" value="TreeGrafter"/>
</dbReference>
<dbReference type="GO" id="GO:0046872">
    <property type="term" value="F:metal ion binding"/>
    <property type="evidence" value="ECO:0007669"/>
    <property type="project" value="UniProtKB-KW"/>
</dbReference>
<dbReference type="GO" id="GO:0043171">
    <property type="term" value="P:peptide catabolic process"/>
    <property type="evidence" value="ECO:0007669"/>
    <property type="project" value="TreeGrafter"/>
</dbReference>
<feature type="non-terminal residue" evidence="8">
    <location>
        <position position="97"/>
    </location>
</feature>
<evidence type="ECO:0000313" key="9">
    <source>
        <dbReference type="Proteomes" id="UP000485058"/>
    </source>
</evidence>
<dbReference type="AlphaFoldDB" id="A0A6A0ALG6"/>
<dbReference type="InterPro" id="IPR011765">
    <property type="entry name" value="Pept_M16_N"/>
</dbReference>
<name>A0A6A0ALG6_HAELA</name>
<dbReference type="SUPFAM" id="SSF63411">
    <property type="entry name" value="LuxS/MPP-like metallohydrolase"/>
    <property type="match status" value="1"/>
</dbReference>
<evidence type="ECO:0000259" key="7">
    <source>
        <dbReference type="Pfam" id="PF00675"/>
    </source>
</evidence>
<protein>
    <recommendedName>
        <fullName evidence="7">Peptidase M16 N-terminal domain-containing protein</fullName>
    </recommendedName>
</protein>
<dbReference type="GO" id="GO:0005829">
    <property type="term" value="C:cytosol"/>
    <property type="evidence" value="ECO:0007669"/>
    <property type="project" value="TreeGrafter"/>
</dbReference>
<dbReference type="Gene3D" id="3.30.830.10">
    <property type="entry name" value="Metalloenzyme, LuxS/M16 peptidase-like"/>
    <property type="match status" value="1"/>
</dbReference>
<evidence type="ECO:0000256" key="1">
    <source>
        <dbReference type="ARBA" id="ARBA00007261"/>
    </source>
</evidence>
<gene>
    <name evidence="8" type="ORF">HaLaN_33176</name>
</gene>
<organism evidence="8 9">
    <name type="scientific">Haematococcus lacustris</name>
    <name type="common">Green alga</name>
    <name type="synonym">Haematococcus pluvialis</name>
    <dbReference type="NCBI Taxonomy" id="44745"/>
    <lineage>
        <taxon>Eukaryota</taxon>
        <taxon>Viridiplantae</taxon>
        <taxon>Chlorophyta</taxon>
        <taxon>core chlorophytes</taxon>
        <taxon>Chlorophyceae</taxon>
        <taxon>CS clade</taxon>
        <taxon>Chlamydomonadales</taxon>
        <taxon>Haematococcaceae</taxon>
        <taxon>Haematococcus</taxon>
    </lineage>
</organism>
<keyword evidence="9" id="KW-1185">Reference proteome</keyword>
<comment type="caution">
    <text evidence="8">The sequence shown here is derived from an EMBL/GenBank/DDBJ whole genome shotgun (WGS) entry which is preliminary data.</text>
</comment>
<proteinExistence type="inferred from homology"/>
<dbReference type="PANTHER" id="PTHR43690">
    <property type="entry name" value="NARDILYSIN"/>
    <property type="match status" value="1"/>
</dbReference>
<feature type="non-terminal residue" evidence="8">
    <location>
        <position position="1"/>
    </location>
</feature>